<dbReference type="InterPro" id="IPR047136">
    <property type="entry name" value="PurB_bact"/>
</dbReference>
<evidence type="ECO:0000256" key="6">
    <source>
        <dbReference type="ARBA" id="ARBA00022755"/>
    </source>
</evidence>
<evidence type="ECO:0000256" key="12">
    <source>
        <dbReference type="NCBIfam" id="TIGR00928"/>
    </source>
</evidence>
<dbReference type="PANTHER" id="PTHR43411:SF1">
    <property type="entry name" value="ADENYLOSUCCINATE LYASE"/>
    <property type="match status" value="1"/>
</dbReference>
<dbReference type="InterPro" id="IPR024083">
    <property type="entry name" value="Fumarase/histidase_N"/>
</dbReference>
<comment type="catalytic activity">
    <reaction evidence="8">
        <text>(2S)-2-[5-amino-1-(5-phospho-beta-D-ribosyl)imidazole-4-carboxamido]succinate = 5-amino-1-(5-phospho-beta-D-ribosyl)imidazole-4-carboxamide + fumarate</text>
        <dbReference type="Rhea" id="RHEA:23920"/>
        <dbReference type="ChEBI" id="CHEBI:29806"/>
        <dbReference type="ChEBI" id="CHEBI:58443"/>
        <dbReference type="ChEBI" id="CHEBI:58475"/>
        <dbReference type="EC" id="4.3.2.2"/>
    </reaction>
    <physiologicalReaction direction="left-to-right" evidence="8">
        <dbReference type="Rhea" id="RHEA:23921"/>
    </physiologicalReaction>
</comment>
<comment type="similarity">
    <text evidence="3 13">Belongs to the lyase 1 family. Adenylosuccinate lyase subfamily.</text>
</comment>
<dbReference type="SUPFAM" id="SSF48557">
    <property type="entry name" value="L-aspartase-like"/>
    <property type="match status" value="1"/>
</dbReference>
<comment type="pathway">
    <text evidence="2 13">Purine metabolism; AMP biosynthesis via de novo pathway; AMP from IMP: step 2/2.</text>
</comment>
<evidence type="ECO:0000256" key="13">
    <source>
        <dbReference type="RuleBase" id="RU361172"/>
    </source>
</evidence>
<dbReference type="InterPro" id="IPR000362">
    <property type="entry name" value="Fumarate_lyase_fam"/>
</dbReference>
<dbReference type="NCBIfam" id="NF006764">
    <property type="entry name" value="PRK09285.1"/>
    <property type="match status" value="1"/>
</dbReference>
<dbReference type="Gene3D" id="1.10.275.10">
    <property type="entry name" value="Fumarase/aspartase (N-terminal domain)"/>
    <property type="match status" value="1"/>
</dbReference>
<dbReference type="Pfam" id="PF08328">
    <property type="entry name" value="ASL_C"/>
    <property type="match status" value="1"/>
</dbReference>
<dbReference type="InterPro" id="IPR022761">
    <property type="entry name" value="Fumarate_lyase_N"/>
</dbReference>
<dbReference type="GO" id="GO:0070626">
    <property type="term" value="F:(S)-2-(5-amino-1-(5-phospho-D-ribosyl)imidazole-4-carboxamido) succinate lyase (fumarate-forming) activity"/>
    <property type="evidence" value="ECO:0007669"/>
    <property type="project" value="RHEA"/>
</dbReference>
<evidence type="ECO:0000313" key="17">
    <source>
        <dbReference type="Proteomes" id="UP000245020"/>
    </source>
</evidence>
<comment type="caution">
    <text evidence="16">The sequence shown here is derived from an EMBL/GenBank/DDBJ whole genome shotgun (WGS) entry which is preliminary data.</text>
</comment>
<evidence type="ECO:0000259" key="15">
    <source>
        <dbReference type="Pfam" id="PF08328"/>
    </source>
</evidence>
<evidence type="ECO:0000256" key="3">
    <source>
        <dbReference type="ARBA" id="ARBA00008273"/>
    </source>
</evidence>
<keyword evidence="7 13" id="KW-0456">Lyase</keyword>
<dbReference type="GO" id="GO:0004018">
    <property type="term" value="F:N6-(1,2-dicarboxyethyl)AMP AMP-lyase (fumarate-forming) activity"/>
    <property type="evidence" value="ECO:0007669"/>
    <property type="project" value="UniProtKB-UniRule"/>
</dbReference>
<evidence type="ECO:0000256" key="1">
    <source>
        <dbReference type="ARBA" id="ARBA00004706"/>
    </source>
</evidence>
<feature type="domain" description="Fumarate lyase N-terminal" evidence="14">
    <location>
        <begin position="14"/>
        <end position="313"/>
    </location>
</feature>
<protein>
    <recommendedName>
        <fullName evidence="5 12">Adenylosuccinate lyase</fullName>
        <shortName evidence="13">ASL</shortName>
        <ecNumber evidence="4 12">4.3.2.2</ecNumber>
    </recommendedName>
    <alternativeName>
        <fullName evidence="10 13">Adenylosuccinase</fullName>
    </alternativeName>
</protein>
<accession>A0A2U2AFZ1</accession>
<evidence type="ECO:0000256" key="10">
    <source>
        <dbReference type="ARBA" id="ARBA00030717"/>
    </source>
</evidence>
<organism evidence="16 17">
    <name type="scientific">Ignatzschineria ureiclastica</name>
    <dbReference type="NCBI Taxonomy" id="472582"/>
    <lineage>
        <taxon>Bacteria</taxon>
        <taxon>Pseudomonadati</taxon>
        <taxon>Pseudomonadota</taxon>
        <taxon>Gammaproteobacteria</taxon>
        <taxon>Cardiobacteriales</taxon>
        <taxon>Ignatzschineriaceae</taxon>
        <taxon>Ignatzschineria</taxon>
    </lineage>
</organism>
<gene>
    <name evidence="16" type="ORF">DC083_03600</name>
</gene>
<dbReference type="InterPro" id="IPR013539">
    <property type="entry name" value="PurB_C"/>
</dbReference>
<dbReference type="CDD" id="cd01598">
    <property type="entry name" value="PurB"/>
    <property type="match status" value="1"/>
</dbReference>
<dbReference type="InterPro" id="IPR020557">
    <property type="entry name" value="Fumarate_lyase_CS"/>
</dbReference>
<evidence type="ECO:0000256" key="8">
    <source>
        <dbReference type="ARBA" id="ARBA00024477"/>
    </source>
</evidence>
<dbReference type="Pfam" id="PF00206">
    <property type="entry name" value="Lyase_1"/>
    <property type="match status" value="1"/>
</dbReference>
<dbReference type="GO" id="GO:0005829">
    <property type="term" value="C:cytosol"/>
    <property type="evidence" value="ECO:0007669"/>
    <property type="project" value="TreeGrafter"/>
</dbReference>
<dbReference type="PANTHER" id="PTHR43411">
    <property type="entry name" value="ADENYLOSUCCINATE LYASE"/>
    <property type="match status" value="1"/>
</dbReference>
<dbReference type="FunFam" id="1.20.200.10:FF:000004">
    <property type="entry name" value="Adenylosuccinate lyase"/>
    <property type="match status" value="1"/>
</dbReference>
<proteinExistence type="inferred from homology"/>
<evidence type="ECO:0000256" key="2">
    <source>
        <dbReference type="ARBA" id="ARBA00004734"/>
    </source>
</evidence>
<evidence type="ECO:0000259" key="14">
    <source>
        <dbReference type="Pfam" id="PF00206"/>
    </source>
</evidence>
<dbReference type="InterPro" id="IPR004769">
    <property type="entry name" value="Pur_lyase"/>
</dbReference>
<dbReference type="Proteomes" id="UP000245020">
    <property type="component" value="Unassembled WGS sequence"/>
</dbReference>
<evidence type="ECO:0000256" key="11">
    <source>
        <dbReference type="ARBA" id="ARBA00049115"/>
    </source>
</evidence>
<dbReference type="RefSeq" id="WP_109188893.1">
    <property type="nucleotide sequence ID" value="NZ_BMYA01000005.1"/>
</dbReference>
<keyword evidence="6 13" id="KW-0658">Purine biosynthesis</keyword>
<reference evidence="17" key="1">
    <citation type="submission" date="2018-05" db="EMBL/GenBank/DDBJ databases">
        <title>Ignatzschineria dubaiensis sp. nov., isolated from necrotic foot tissues of dromedaries (Camelus dromedarius) and associated maggots in Dubai, United Arab Emirates.</title>
        <authorList>
            <person name="Tsang C.C."/>
            <person name="Tang J.Y.M."/>
            <person name="Fong J.Y.H."/>
            <person name="Kinne J."/>
            <person name="Lee H.H."/>
            <person name="Joseph M."/>
            <person name="Jose S."/>
            <person name="Schuster R.K."/>
            <person name="Tang Y."/>
            <person name="Sivakumar S."/>
            <person name="Chen J.H.K."/>
            <person name="Teng J.L.L."/>
            <person name="Lau S.K.P."/>
            <person name="Wernery U."/>
            <person name="Woo P.C.Y."/>
        </authorList>
    </citation>
    <scope>NUCLEOTIDE SEQUENCE [LARGE SCALE GENOMIC DNA]</scope>
    <source>
        <strain evidence="17">KCTC 22644</strain>
    </source>
</reference>
<dbReference type="NCBIfam" id="TIGR00928">
    <property type="entry name" value="purB"/>
    <property type="match status" value="1"/>
</dbReference>
<sequence length="456" mass="51378">MSIHSVLSISPLDGRYASRVKALSGEVSEYGLIHYRVMVEIKWLIKLAEEPHFKEIPSFDEKAKQFLISLYENFSPEDAMAVKEIEKSTNHDVKAVEYWIKNQVKNHEALAASSEFTHFTCTSEDINNLSYGLMFKGTINDVVIPQLGDVIGSMREMAHEFASIPMLSRTHGQPATPTTLGKEIANVIYRLERQVRQLKNQEYLGKINGAVGNYNAHLVVYPEFNWPAFAEDFIENDLGLTFTPYSTQIECHDYIAEFAHTMSRINTILIDWSRDVWNYISHNFFRQRTIAGEVGSSTMPHKVNPIDFENAEGNFGIANALFSHFAEKLPISRMQRDLSDSTVLRSIGSAFGYTLIGFSSLLKGHGKLEVNAENLLADLNANVEVLGEAVQTLMRRDGIANPYEKLKEFTRGKRINLDEMRAFIDTLELAEAEKNALKALEPASYVGLAEQLAKAI</sequence>
<feature type="domain" description="Adenylosuccinate lyase PurB C-terminal" evidence="15">
    <location>
        <begin position="332"/>
        <end position="446"/>
    </location>
</feature>
<dbReference type="PRINTS" id="PR00149">
    <property type="entry name" value="FUMRATELYASE"/>
</dbReference>
<evidence type="ECO:0000256" key="5">
    <source>
        <dbReference type="ARBA" id="ARBA00017058"/>
    </source>
</evidence>
<dbReference type="InterPro" id="IPR008948">
    <property type="entry name" value="L-Aspartase-like"/>
</dbReference>
<keyword evidence="17" id="KW-1185">Reference proteome</keyword>
<dbReference type="GO" id="GO:0044208">
    <property type="term" value="P:'de novo' AMP biosynthetic process"/>
    <property type="evidence" value="ECO:0007669"/>
    <property type="project" value="UniProtKB-UniPathway"/>
</dbReference>
<dbReference type="EC" id="4.3.2.2" evidence="4 12"/>
<dbReference type="GO" id="GO:0006189">
    <property type="term" value="P:'de novo' IMP biosynthetic process"/>
    <property type="evidence" value="ECO:0007669"/>
    <property type="project" value="UniProtKB-UniPathway"/>
</dbReference>
<comment type="pathway">
    <text evidence="1 13">Purine metabolism; IMP biosynthesis via de novo pathway; 5-amino-1-(5-phospho-D-ribosyl)imidazole-4-carboxamide from 5-amino-1-(5-phospho-D-ribosyl)imidazole-4-carboxylate: step 2/2.</text>
</comment>
<dbReference type="OrthoDB" id="9768878at2"/>
<evidence type="ECO:0000256" key="9">
    <source>
        <dbReference type="ARBA" id="ARBA00025012"/>
    </source>
</evidence>
<comment type="catalytic activity">
    <reaction evidence="11">
        <text>N(6)-(1,2-dicarboxyethyl)-AMP = fumarate + AMP</text>
        <dbReference type="Rhea" id="RHEA:16853"/>
        <dbReference type="ChEBI" id="CHEBI:29806"/>
        <dbReference type="ChEBI" id="CHEBI:57567"/>
        <dbReference type="ChEBI" id="CHEBI:456215"/>
        <dbReference type="EC" id="4.3.2.2"/>
    </reaction>
    <physiologicalReaction direction="left-to-right" evidence="11">
        <dbReference type="Rhea" id="RHEA:16854"/>
    </physiologicalReaction>
</comment>
<dbReference type="PROSITE" id="PS00163">
    <property type="entry name" value="FUMARATE_LYASES"/>
    <property type="match status" value="1"/>
</dbReference>
<dbReference type="Gene3D" id="1.20.200.10">
    <property type="entry name" value="Fumarase/aspartase (Central domain)"/>
    <property type="match status" value="1"/>
</dbReference>
<name>A0A2U2AFZ1_9GAMM</name>
<dbReference type="UniPathway" id="UPA00074">
    <property type="reaction ID" value="UER00132"/>
</dbReference>
<evidence type="ECO:0000256" key="7">
    <source>
        <dbReference type="ARBA" id="ARBA00023239"/>
    </source>
</evidence>
<evidence type="ECO:0000313" key="16">
    <source>
        <dbReference type="EMBL" id="PWD81537.1"/>
    </source>
</evidence>
<dbReference type="UniPathway" id="UPA00075">
    <property type="reaction ID" value="UER00336"/>
</dbReference>
<dbReference type="Gene3D" id="1.10.40.30">
    <property type="entry name" value="Fumarase/aspartase (C-terminal domain)"/>
    <property type="match status" value="1"/>
</dbReference>
<dbReference type="EMBL" id="QEWQ01000002">
    <property type="protein sequence ID" value="PWD81537.1"/>
    <property type="molecule type" value="Genomic_DNA"/>
</dbReference>
<comment type="function">
    <text evidence="9">Catalyzes two reactions in de novo purine nucleotide biosynthesis. Catalyzes the breakdown of 5-aminoimidazole- (N-succinylocarboxamide) ribotide (SAICAR or 2-[5-amino-1-(5-phospho-beta-D-ribosyl)imidazole-4-carboxamido]succinate) to 5-aminoimidazole-4-carboxamide ribotide (AICAR or 5-amino-1-(5-phospho-beta-D-ribosyl)imidazole-4-carboxamide) and fumarate, and of adenylosuccinate (ADS or N(6)-(1,2-dicarboxyethyl)-AMP) to adenosine monophosphate (AMP) and fumarate.</text>
</comment>
<evidence type="ECO:0000256" key="4">
    <source>
        <dbReference type="ARBA" id="ARBA00012339"/>
    </source>
</evidence>
<dbReference type="AlphaFoldDB" id="A0A2U2AFZ1"/>